<dbReference type="eggNOG" id="arCOG04168">
    <property type="taxonomic scope" value="Archaea"/>
</dbReference>
<keyword evidence="3 4" id="KW-0687">Ribonucleoprotein</keyword>
<dbReference type="AlphaFoldDB" id="D7D9R1"/>
<dbReference type="InterPro" id="IPR038562">
    <property type="entry name" value="Ribosomal_eL34_C_sf"/>
</dbReference>
<dbReference type="GO" id="GO:0005840">
    <property type="term" value="C:ribosome"/>
    <property type="evidence" value="ECO:0007669"/>
    <property type="project" value="UniProtKB-KW"/>
</dbReference>
<dbReference type="STRING" id="591019.Shell_1419"/>
<dbReference type="InterPro" id="IPR047868">
    <property type="entry name" value="Ribosomal_L34e_arc-type"/>
</dbReference>
<dbReference type="Gene3D" id="6.20.340.10">
    <property type="match status" value="1"/>
</dbReference>
<dbReference type="NCBIfam" id="NF003143">
    <property type="entry name" value="PRK04059.1"/>
    <property type="match status" value="1"/>
</dbReference>
<reference evidence="5 6" key="2">
    <citation type="journal article" date="2011" name="Stand. Genomic Sci.">
        <title>Complete genome sequence of Staphylothermus hellenicus P8.</title>
        <authorList>
            <person name="Anderson I."/>
            <person name="Wirth R."/>
            <person name="Lucas S."/>
            <person name="Copeland A."/>
            <person name="Lapidus A."/>
            <person name="Cheng J.F."/>
            <person name="Goodwin L."/>
            <person name="Pitluck S."/>
            <person name="Davenport K."/>
            <person name="Detter J.C."/>
            <person name="Han C."/>
            <person name="Tapia R."/>
            <person name="Land M."/>
            <person name="Hauser L."/>
            <person name="Pati A."/>
            <person name="Mikhailova N."/>
            <person name="Woyke T."/>
            <person name="Klenk H.P."/>
            <person name="Kyrpides N."/>
            <person name="Ivanova N."/>
        </authorList>
    </citation>
    <scope>NUCLEOTIDE SEQUENCE [LARGE SCALE GENOMIC DNA]</scope>
    <source>
        <strain evidence="6">DSM 12710 / JCM 10830 / BK20S6-10-b1 / P8</strain>
    </source>
</reference>
<sequence>MPRPGLKTRSKRRVYVRRPGGRVVVHHEPRKPGPARCAICGRPLNGVPRLIPSKLRKLAKTEKRPERPYGGYICPRCLSRLLRESIRASISS</sequence>
<dbReference type="OrthoDB" id="43096at2157"/>
<dbReference type="PRINTS" id="PR01250">
    <property type="entry name" value="RIBOSOMALL34"/>
</dbReference>
<dbReference type="GO" id="GO:0003735">
    <property type="term" value="F:structural constituent of ribosome"/>
    <property type="evidence" value="ECO:0007669"/>
    <property type="project" value="InterPro"/>
</dbReference>
<proteinExistence type="inferred from homology"/>
<dbReference type="InterPro" id="IPR008195">
    <property type="entry name" value="Ribosomal_eL34"/>
</dbReference>
<dbReference type="Proteomes" id="UP000002573">
    <property type="component" value="Chromosome"/>
</dbReference>
<dbReference type="EMBL" id="CP002051">
    <property type="protein sequence ID" value="ADI32507.1"/>
    <property type="molecule type" value="Genomic_DNA"/>
</dbReference>
<comment type="similarity">
    <text evidence="1 4">Belongs to the eukaryotic ribosomal protein eL34 family.</text>
</comment>
<evidence type="ECO:0000313" key="5">
    <source>
        <dbReference type="EMBL" id="ADI32507.1"/>
    </source>
</evidence>
<evidence type="ECO:0000256" key="1">
    <source>
        <dbReference type="ARBA" id="ARBA00009875"/>
    </source>
</evidence>
<keyword evidence="2 4" id="KW-0689">Ribosomal protein</keyword>
<dbReference type="RefSeq" id="WP_013143705.1">
    <property type="nucleotide sequence ID" value="NC_014205.1"/>
</dbReference>
<keyword evidence="6" id="KW-1185">Reference proteome</keyword>
<gene>
    <name evidence="4" type="primary">rpl34e</name>
    <name evidence="5" type="ordered locus">Shell_1419</name>
</gene>
<accession>D7D9R1</accession>
<evidence type="ECO:0000256" key="3">
    <source>
        <dbReference type="ARBA" id="ARBA00023274"/>
    </source>
</evidence>
<evidence type="ECO:0000313" key="6">
    <source>
        <dbReference type="Proteomes" id="UP000002573"/>
    </source>
</evidence>
<dbReference type="HOGENOM" id="CLU_118652_2_0_2"/>
<dbReference type="GeneID" id="9234710"/>
<evidence type="ECO:0000256" key="2">
    <source>
        <dbReference type="ARBA" id="ARBA00022980"/>
    </source>
</evidence>
<reference evidence="6" key="1">
    <citation type="submission" date="2010-05" db="EMBL/GenBank/DDBJ databases">
        <title>Complete sequence of Staphylothermus hellenicus DSM 12710.</title>
        <authorList>
            <consortium name="US DOE Joint Genome Institute"/>
            <person name="Lucas S."/>
            <person name="Copeland A."/>
            <person name="Lapidus A."/>
            <person name="Cheng J.-F."/>
            <person name="Bruce D."/>
            <person name="Goodwin L."/>
            <person name="Pitluck S."/>
            <person name="Davenport K."/>
            <person name="Detter J.C."/>
            <person name="Han C."/>
            <person name="Tapia R."/>
            <person name="Larimer F."/>
            <person name="Land M."/>
            <person name="Hauser L."/>
            <person name="Kyrpides N."/>
            <person name="Mikhailova N."/>
            <person name="Anderson I.J."/>
            <person name="Woyke T."/>
        </authorList>
    </citation>
    <scope>NUCLEOTIDE SEQUENCE [LARGE SCALE GENOMIC DNA]</scope>
    <source>
        <strain evidence="6">DSM 12710 / JCM 10830 / BK20S6-10-b1 / P8</strain>
    </source>
</reference>
<dbReference type="GO" id="GO:1990904">
    <property type="term" value="C:ribonucleoprotein complex"/>
    <property type="evidence" value="ECO:0007669"/>
    <property type="project" value="UniProtKB-KW"/>
</dbReference>
<dbReference type="PANTHER" id="PTHR10759">
    <property type="entry name" value="60S RIBOSOMAL PROTEIN L34"/>
    <property type="match status" value="1"/>
</dbReference>
<name>D7D9R1_STAHD</name>
<dbReference type="GO" id="GO:0006412">
    <property type="term" value="P:translation"/>
    <property type="evidence" value="ECO:0007669"/>
    <property type="project" value="UniProtKB-UniRule"/>
</dbReference>
<evidence type="ECO:0000256" key="4">
    <source>
        <dbReference type="HAMAP-Rule" id="MF_00349"/>
    </source>
</evidence>
<dbReference type="KEGG" id="shc:Shell_1419"/>
<protein>
    <recommendedName>
        <fullName evidence="4">Large ribosomal subunit protein eL34</fullName>
    </recommendedName>
</protein>
<dbReference type="Pfam" id="PF01199">
    <property type="entry name" value="Ribosomal_L34e"/>
    <property type="match status" value="1"/>
</dbReference>
<organism evidence="5 6">
    <name type="scientific">Staphylothermus hellenicus (strain DSM 12710 / JCM 10830 / BK20S6-10-b1 / P8)</name>
    <dbReference type="NCBI Taxonomy" id="591019"/>
    <lineage>
        <taxon>Archaea</taxon>
        <taxon>Thermoproteota</taxon>
        <taxon>Thermoprotei</taxon>
        <taxon>Desulfurococcales</taxon>
        <taxon>Desulfurococcaceae</taxon>
        <taxon>Staphylothermus</taxon>
    </lineage>
</organism>
<dbReference type="HAMAP" id="MF_00349">
    <property type="entry name" value="Ribosomal_eL34"/>
    <property type="match status" value="1"/>
</dbReference>